<protein>
    <submittedName>
        <fullName evidence="1">Uncharacterized protein</fullName>
    </submittedName>
</protein>
<dbReference type="EMBL" id="BARV01032594">
    <property type="protein sequence ID" value="GAI35801.1"/>
    <property type="molecule type" value="Genomic_DNA"/>
</dbReference>
<feature type="non-terminal residue" evidence="1">
    <location>
        <position position="1"/>
    </location>
</feature>
<gene>
    <name evidence="1" type="ORF">S06H3_51376</name>
</gene>
<evidence type="ECO:0000313" key="1">
    <source>
        <dbReference type="EMBL" id="GAI35801.1"/>
    </source>
</evidence>
<reference evidence="1" key="1">
    <citation type="journal article" date="2014" name="Front. Microbiol.">
        <title>High frequency of phylogenetically diverse reductive dehalogenase-homologous genes in deep subseafloor sedimentary metagenomes.</title>
        <authorList>
            <person name="Kawai M."/>
            <person name="Futagami T."/>
            <person name="Toyoda A."/>
            <person name="Takaki Y."/>
            <person name="Nishi S."/>
            <person name="Hori S."/>
            <person name="Arai W."/>
            <person name="Tsubouchi T."/>
            <person name="Morono Y."/>
            <person name="Uchiyama I."/>
            <person name="Ito T."/>
            <person name="Fujiyama A."/>
            <person name="Inagaki F."/>
            <person name="Takami H."/>
        </authorList>
    </citation>
    <scope>NUCLEOTIDE SEQUENCE</scope>
    <source>
        <strain evidence="1">Expedition CK06-06</strain>
    </source>
</reference>
<proteinExistence type="predicted"/>
<organism evidence="1">
    <name type="scientific">marine sediment metagenome</name>
    <dbReference type="NCBI Taxonomy" id="412755"/>
    <lineage>
        <taxon>unclassified sequences</taxon>
        <taxon>metagenomes</taxon>
        <taxon>ecological metagenomes</taxon>
    </lineage>
</organism>
<accession>X1P028</accession>
<name>X1P028_9ZZZZ</name>
<comment type="caution">
    <text evidence="1">The sequence shown here is derived from an EMBL/GenBank/DDBJ whole genome shotgun (WGS) entry which is preliminary data.</text>
</comment>
<sequence>TPKVVQNRGPGKPGNQIDMHRGTRVFFGFDVANVVPNTALGPVVIAFEGETNYRSLRYGNNGMDKITLPALQPPRTYANRTLLFQRQPKGVFELVIGTSQQASKWQRLSLQQNGLYQMQSGREFGVFE</sequence>
<dbReference type="AlphaFoldDB" id="X1P028"/>